<protein>
    <submittedName>
        <fullName evidence="2">3-oxoacyl-[acyl-carrier protein] reductase</fullName>
    </submittedName>
</protein>
<dbReference type="InterPro" id="IPR050259">
    <property type="entry name" value="SDR"/>
</dbReference>
<name>A0A212U0I5_9BURK</name>
<gene>
    <name evidence="2" type="ORF">SAMN06295916_1337</name>
</gene>
<dbReference type="Gene3D" id="3.40.50.720">
    <property type="entry name" value="NAD(P)-binding Rossmann-like Domain"/>
    <property type="match status" value="1"/>
</dbReference>
<reference evidence="2 3" key="1">
    <citation type="submission" date="2017-06" db="EMBL/GenBank/DDBJ databases">
        <authorList>
            <person name="Kim H.J."/>
            <person name="Triplett B.A."/>
        </authorList>
    </citation>
    <scope>NUCLEOTIDE SEQUENCE [LARGE SCALE GENOMIC DNA]</scope>
    <source>
        <strain evidence="2 3">MWH-VicM1</strain>
    </source>
</reference>
<dbReference type="Proteomes" id="UP000197215">
    <property type="component" value="Unassembled WGS sequence"/>
</dbReference>
<proteinExistence type="inferred from homology"/>
<dbReference type="PRINTS" id="PR00081">
    <property type="entry name" value="GDHRDH"/>
</dbReference>
<dbReference type="Pfam" id="PF13561">
    <property type="entry name" value="adh_short_C2"/>
    <property type="match status" value="1"/>
</dbReference>
<organism evidence="2 3">
    <name type="scientific">Polynucleobacter victoriensis</name>
    <dbReference type="NCBI Taxonomy" id="2049319"/>
    <lineage>
        <taxon>Bacteria</taxon>
        <taxon>Pseudomonadati</taxon>
        <taxon>Pseudomonadota</taxon>
        <taxon>Betaproteobacteria</taxon>
        <taxon>Burkholderiales</taxon>
        <taxon>Burkholderiaceae</taxon>
        <taxon>Polynucleobacter</taxon>
    </lineage>
</organism>
<dbReference type="CDD" id="cd05344">
    <property type="entry name" value="BKR_like_SDR_like"/>
    <property type="match status" value="1"/>
</dbReference>
<dbReference type="RefSeq" id="WP_088813282.1">
    <property type="nucleotide sequence ID" value="NZ_FYEX01000002.1"/>
</dbReference>
<dbReference type="InterPro" id="IPR002347">
    <property type="entry name" value="SDR_fam"/>
</dbReference>
<dbReference type="OrthoDB" id="9793325at2"/>
<dbReference type="EMBL" id="FYEX01000002">
    <property type="protein sequence ID" value="SNC71660.1"/>
    <property type="molecule type" value="Genomic_DNA"/>
</dbReference>
<dbReference type="PANTHER" id="PTHR42879">
    <property type="entry name" value="3-OXOACYL-(ACYL-CARRIER-PROTEIN) REDUCTASE"/>
    <property type="match status" value="1"/>
</dbReference>
<evidence type="ECO:0000256" key="1">
    <source>
        <dbReference type="ARBA" id="ARBA00006484"/>
    </source>
</evidence>
<dbReference type="InterPro" id="IPR036291">
    <property type="entry name" value="NAD(P)-bd_dom_sf"/>
</dbReference>
<dbReference type="AlphaFoldDB" id="A0A212U0I5"/>
<evidence type="ECO:0000313" key="3">
    <source>
        <dbReference type="Proteomes" id="UP000197215"/>
    </source>
</evidence>
<accession>A0A212U0I5</accession>
<dbReference type="PANTHER" id="PTHR42879:SF6">
    <property type="entry name" value="NADPH-DEPENDENT REDUCTASE BACG"/>
    <property type="match status" value="1"/>
</dbReference>
<sequence length="261" mass="27630">MDLGINNKTALVFGAGSGLGQAMAIALAKEGAKIALAGRNMAKLEDTAKMIQAMGGKSICISWDLAKLEAIDGNFCQIEKELGPVDILVNNTGGPPPTPAANQATALWVEKFQEMVLSVIAITDRAIGGMKERQWGRIITSTSSGAITPIPNLAISNTLRASLHAWSKTLSRELAPFGITANVIVPGRIATDRIKFLDSARAERENKSLAEIELDSLKTIPMGRMGRPEEYGQVAAFLASEAASYITGSVIRVDGGNIPNI</sequence>
<dbReference type="SUPFAM" id="SSF51735">
    <property type="entry name" value="NAD(P)-binding Rossmann-fold domains"/>
    <property type="match status" value="1"/>
</dbReference>
<evidence type="ECO:0000313" key="2">
    <source>
        <dbReference type="EMBL" id="SNC71660.1"/>
    </source>
</evidence>
<keyword evidence="3" id="KW-1185">Reference proteome</keyword>
<comment type="similarity">
    <text evidence="1">Belongs to the short-chain dehydrogenases/reductases (SDR) family.</text>
</comment>